<reference evidence="2 3" key="1">
    <citation type="journal article" date="2018" name="Front. Microbiol.">
        <title>Jumbo Bacteriophages Are Represented Within an Increasing Diversity of Environmental Viruses Infecting the Emerging Phytopathogen, Dickeya solani.</title>
        <authorList>
            <person name="Day A.W."/>
            <person name="Ahn J."/>
            <person name="Salmond G.P.C."/>
        </authorList>
    </citation>
    <scope>NUCLEOTIDE SEQUENCE [LARGE SCALE GENOMIC DNA]</scope>
</reference>
<evidence type="ECO:0000313" key="2">
    <source>
        <dbReference type="EMBL" id="AXG66924.1"/>
    </source>
</evidence>
<accession>A0A384ZXG0</accession>
<dbReference type="Proteomes" id="UP000263326">
    <property type="component" value="Segment"/>
</dbReference>
<gene>
    <name evidence="2" type="ORF">JA29_198</name>
</gene>
<name>A0A384ZXG0_9CAUD</name>
<feature type="compositionally biased region" description="Polar residues" evidence="1">
    <location>
        <begin position="93"/>
        <end position="103"/>
    </location>
</feature>
<sequence length="158" mass="17959">MSATIEEILEDLDRVFEATSFDERKSRFNVVSYKVESLFQEMKVHLMPQEDSAFLNKIRYVVPSPDSIRCLEMVVIDFKQRRQKRFQYAGATTGRTSHQNLNRSAPPRSETRNETYQQVYAGDVSHTIHHDHVTHHAPSSCDSPSSDYGSDSGSGGCD</sequence>
<feature type="region of interest" description="Disordered" evidence="1">
    <location>
        <begin position="131"/>
        <end position="158"/>
    </location>
</feature>
<organism evidence="2 3">
    <name type="scientific">Dickeya phage vB_DsoM_JA29</name>
    <dbReference type="NCBI Taxonomy" id="2283031"/>
    <lineage>
        <taxon>Viruses</taxon>
        <taxon>Duplodnaviria</taxon>
        <taxon>Heunggongvirae</taxon>
        <taxon>Uroviricota</taxon>
        <taxon>Caudoviricetes</taxon>
        <taxon>Salmondvirus</taxon>
        <taxon>Salmondvirus JA29</taxon>
    </lineage>
</organism>
<evidence type="ECO:0000313" key="3">
    <source>
        <dbReference type="Proteomes" id="UP000263326"/>
    </source>
</evidence>
<protein>
    <submittedName>
        <fullName evidence="2">Uncharacterized protein</fullName>
    </submittedName>
</protein>
<feature type="region of interest" description="Disordered" evidence="1">
    <location>
        <begin position="91"/>
        <end position="112"/>
    </location>
</feature>
<dbReference type="EMBL" id="MH460461">
    <property type="protein sequence ID" value="AXG66924.1"/>
    <property type="molecule type" value="Genomic_DNA"/>
</dbReference>
<proteinExistence type="predicted"/>
<evidence type="ECO:0000256" key="1">
    <source>
        <dbReference type="SAM" id="MobiDB-lite"/>
    </source>
</evidence>
<feature type="compositionally biased region" description="Low complexity" evidence="1">
    <location>
        <begin position="136"/>
        <end position="151"/>
    </location>
</feature>
<keyword evidence="3" id="KW-1185">Reference proteome</keyword>